<dbReference type="CDD" id="cd00371">
    <property type="entry name" value="HMA"/>
    <property type="match status" value="1"/>
</dbReference>
<reference evidence="4 5" key="1">
    <citation type="submission" date="2018-11" db="EMBL/GenBank/DDBJ databases">
        <title>Genomic Encyclopedia of Type Strains, Phase IV (KMG-IV): sequencing the most valuable type-strain genomes for metagenomic binning, comparative biology and taxonomic classification.</title>
        <authorList>
            <person name="Goeker M."/>
        </authorList>
    </citation>
    <scope>NUCLEOTIDE SEQUENCE [LARGE SCALE GENOMIC DNA]</scope>
    <source>
        <strain evidence="4 5">DSM 26537</strain>
    </source>
</reference>
<dbReference type="InterPro" id="IPR017969">
    <property type="entry name" value="Heavy-metal-associated_CS"/>
</dbReference>
<feature type="transmembrane region" description="Helical" evidence="2">
    <location>
        <begin position="282"/>
        <end position="301"/>
    </location>
</feature>
<gene>
    <name evidence="4" type="ORF">EDD66_102122</name>
</gene>
<accession>A0A3N1XW89</accession>
<dbReference type="Gene3D" id="2.60.40.420">
    <property type="entry name" value="Cupredoxins - blue copper proteins"/>
    <property type="match status" value="2"/>
</dbReference>
<keyword evidence="2" id="KW-0812">Transmembrane</keyword>
<dbReference type="InterPro" id="IPR006121">
    <property type="entry name" value="HMA_dom"/>
</dbReference>
<keyword evidence="1" id="KW-0479">Metal-binding</keyword>
<sequence length="612" mass="66345">MSEKNVIRILEIDGMTCISCENRIEKKLKNTKGIVDADVNYKTGKAKICFNYEEITLEEIRSIIEGLDYKVVRGNRTVKNENTILQIIPAAIILFSLYTIINRLGGFNIINAFPVAKEGMGYAMLFVIGLLTSVHCVAMCGGISLSQCVPHNATTGGNKSKFQTLRPTFLYNLGRVISYTVVGGIVGALGSVISFSGAAKGIVQLVAGLFMMIMGLNMLNIFPWLRKLNPHMPKIFAEKINEGKKNNGPLYIGLLNGLMPCGPLQAMQIYALSTGSLIEGAASMFLFSLGTVPLMFGFGALSSFLSQKFTHKMIKVSAVLVVILGVFMFGNGMNLSGISLPSISGVAKGNNSNSNSAGSNVARIVDGVQEVTSSLASGRYEPITVQKGIPVKWTIKAEERDINGCNYSIVIPKLDQQYQLNPGDNVIEFTPAESGTIPYSCWMGMIRSSITVVDDINDIDVTESNTAPDTDISESYKIPTDNVAIAQINDGIQTVKIDMDDTGFQPAIVVLQAGIETTMTINATKISESNSILGFPIYYAQINMKEGENPISLIPDVDFDFSAIDASFSAYVKVVDDISNIDIEAIKEEVKNYEPTDQDFLNNFVGDGVSCH</sequence>
<dbReference type="PROSITE" id="PS01047">
    <property type="entry name" value="HMA_1"/>
    <property type="match status" value="1"/>
</dbReference>
<dbReference type="InterPro" id="IPR008972">
    <property type="entry name" value="Cupredoxin"/>
</dbReference>
<dbReference type="Proteomes" id="UP000273083">
    <property type="component" value="Unassembled WGS sequence"/>
</dbReference>
<dbReference type="Pfam" id="PF00403">
    <property type="entry name" value="HMA"/>
    <property type="match status" value="1"/>
</dbReference>
<dbReference type="SUPFAM" id="SSF55008">
    <property type="entry name" value="HMA, heavy metal-associated domain"/>
    <property type="match status" value="1"/>
</dbReference>
<dbReference type="GO" id="GO:0046872">
    <property type="term" value="F:metal ion binding"/>
    <property type="evidence" value="ECO:0007669"/>
    <property type="project" value="UniProtKB-KW"/>
</dbReference>
<dbReference type="AlphaFoldDB" id="A0A3N1XW89"/>
<keyword evidence="2" id="KW-1133">Transmembrane helix</keyword>
<dbReference type="PANTHER" id="PTHR42208:SF1">
    <property type="entry name" value="HEAVY METAL TRANSPORTER"/>
    <property type="match status" value="1"/>
</dbReference>
<organism evidence="4 5">
    <name type="scientific">Mobilisporobacter senegalensis</name>
    <dbReference type="NCBI Taxonomy" id="1329262"/>
    <lineage>
        <taxon>Bacteria</taxon>
        <taxon>Bacillati</taxon>
        <taxon>Bacillota</taxon>
        <taxon>Clostridia</taxon>
        <taxon>Lachnospirales</taxon>
        <taxon>Lachnospiraceae</taxon>
        <taxon>Mobilisporobacter</taxon>
    </lineage>
</organism>
<feature type="transmembrane region" description="Helical" evidence="2">
    <location>
        <begin position="176"/>
        <end position="196"/>
    </location>
</feature>
<feature type="transmembrane region" description="Helical" evidence="2">
    <location>
        <begin position="202"/>
        <end position="225"/>
    </location>
</feature>
<proteinExistence type="predicted"/>
<dbReference type="SUPFAM" id="SSF49503">
    <property type="entry name" value="Cupredoxins"/>
    <property type="match status" value="1"/>
</dbReference>
<evidence type="ECO:0000256" key="2">
    <source>
        <dbReference type="SAM" id="Phobius"/>
    </source>
</evidence>
<dbReference type="Gene3D" id="3.30.70.100">
    <property type="match status" value="1"/>
</dbReference>
<protein>
    <submittedName>
        <fullName evidence="4">Sulfite exporter TauE/SafE</fullName>
    </submittedName>
</protein>
<dbReference type="RefSeq" id="WP_123608175.1">
    <property type="nucleotide sequence ID" value="NZ_RJVG01000002.1"/>
</dbReference>
<comment type="caution">
    <text evidence="4">The sequence shown here is derived from an EMBL/GenBank/DDBJ whole genome shotgun (WGS) entry which is preliminary data.</text>
</comment>
<feature type="domain" description="HMA" evidence="3">
    <location>
        <begin position="6"/>
        <end position="72"/>
    </location>
</feature>
<evidence type="ECO:0000259" key="3">
    <source>
        <dbReference type="PROSITE" id="PS50846"/>
    </source>
</evidence>
<feature type="transmembrane region" description="Helical" evidence="2">
    <location>
        <begin position="83"/>
        <end position="101"/>
    </location>
</feature>
<dbReference type="FunFam" id="3.30.70.100:FF:000001">
    <property type="entry name" value="ATPase copper transporting beta"/>
    <property type="match status" value="1"/>
</dbReference>
<dbReference type="EMBL" id="RJVG01000002">
    <property type="protein sequence ID" value="ROR30471.1"/>
    <property type="molecule type" value="Genomic_DNA"/>
</dbReference>
<evidence type="ECO:0000313" key="4">
    <source>
        <dbReference type="EMBL" id="ROR30471.1"/>
    </source>
</evidence>
<feature type="transmembrane region" description="Helical" evidence="2">
    <location>
        <begin position="121"/>
        <end position="145"/>
    </location>
</feature>
<evidence type="ECO:0000256" key="1">
    <source>
        <dbReference type="ARBA" id="ARBA00022723"/>
    </source>
</evidence>
<keyword evidence="2" id="KW-0472">Membrane</keyword>
<feature type="transmembrane region" description="Helical" evidence="2">
    <location>
        <begin position="250"/>
        <end position="270"/>
    </location>
</feature>
<dbReference type="InterPro" id="IPR039447">
    <property type="entry name" value="UreH-like_TM_dom"/>
</dbReference>
<dbReference type="Pfam" id="PF13386">
    <property type="entry name" value="DsbD_2"/>
    <property type="match status" value="1"/>
</dbReference>
<dbReference type="PROSITE" id="PS50846">
    <property type="entry name" value="HMA_2"/>
    <property type="match status" value="1"/>
</dbReference>
<keyword evidence="5" id="KW-1185">Reference proteome</keyword>
<evidence type="ECO:0000313" key="5">
    <source>
        <dbReference type="Proteomes" id="UP000273083"/>
    </source>
</evidence>
<dbReference type="OrthoDB" id="9800141at2"/>
<dbReference type="PANTHER" id="PTHR42208">
    <property type="entry name" value="HEAVY METAL TRANSPORTER-RELATED"/>
    <property type="match status" value="1"/>
</dbReference>
<feature type="transmembrane region" description="Helical" evidence="2">
    <location>
        <begin position="313"/>
        <end position="333"/>
    </location>
</feature>
<dbReference type="InterPro" id="IPR036163">
    <property type="entry name" value="HMA_dom_sf"/>
</dbReference>
<name>A0A3N1XW89_9FIRM</name>